<organism evidence="2 3">
    <name type="scientific">Helicobacter cetorum (strain ATCC BAA-540 / CCUG 52418 / MIT 99-5656)</name>
    <dbReference type="NCBI Taxonomy" id="1163745"/>
    <lineage>
        <taxon>Bacteria</taxon>
        <taxon>Pseudomonadati</taxon>
        <taxon>Campylobacterota</taxon>
        <taxon>Epsilonproteobacteria</taxon>
        <taxon>Campylobacterales</taxon>
        <taxon>Helicobacteraceae</taxon>
        <taxon>Helicobacter</taxon>
    </lineage>
</organism>
<dbReference type="HOGENOM" id="CLU_1710762_0_0_7"/>
<evidence type="ECO:0000313" key="3">
    <source>
        <dbReference type="Proteomes" id="UP000005013"/>
    </source>
</evidence>
<feature type="coiled-coil region" evidence="1">
    <location>
        <begin position="11"/>
        <end position="66"/>
    </location>
</feature>
<name>I0ER23_HELCM</name>
<sequence length="159" mass="19104">MLANEEIITESDAYKEEVTDTRETLKEVRSELKQVQEALRKKKIALKNLKQEIHKERFQQESLRLDKKLPSIEEDLIFPKALEEVEIYTKDNKVAMAKPCKRLFDEELYLQYRSLLRENKLLKSRLSRKDFEISVLKIELRDMHKEAKLYQDHNLLKDK</sequence>
<dbReference type="eggNOG" id="ENOG50307KN">
    <property type="taxonomic scope" value="Bacteria"/>
</dbReference>
<dbReference type="KEGG" id="hcm:HCD_01815"/>
<dbReference type="PATRIC" id="fig|1163745.3.peg.382"/>
<dbReference type="NCBIfam" id="NF040738">
    <property type="entry name" value="nickel_Mua"/>
    <property type="match status" value="1"/>
</dbReference>
<keyword evidence="3" id="KW-1185">Reference proteome</keyword>
<evidence type="ECO:0000313" key="2">
    <source>
        <dbReference type="EMBL" id="AFI05392.1"/>
    </source>
</evidence>
<gene>
    <name evidence="2" type="ordered locus">HCD_01815</name>
</gene>
<proteinExistence type="predicted"/>
<dbReference type="AlphaFoldDB" id="I0ER23"/>
<keyword evidence="1" id="KW-0175">Coiled coil</keyword>
<protein>
    <submittedName>
        <fullName evidence="2">Uncharacterized protein</fullName>
    </submittedName>
</protein>
<dbReference type="EMBL" id="CP003481">
    <property type="protein sequence ID" value="AFI05392.1"/>
    <property type="molecule type" value="Genomic_DNA"/>
</dbReference>
<dbReference type="STRING" id="1163745.HCD_01815"/>
<reference evidence="2 3" key="1">
    <citation type="journal article" date="2013" name="PLoS ONE">
        <title>Sequence Divergence and Conservation in Genomes ofHelicobacter cetorum Strains from a Dolphin and a Whale.</title>
        <authorList>
            <person name="Kersulyte D."/>
            <person name="Rossi M."/>
            <person name="Berg D.E."/>
        </authorList>
    </citation>
    <scope>NUCLEOTIDE SEQUENCE [LARGE SCALE GENOMIC DNA]</scope>
    <source>
        <strain evidence="2 3">MIT 99-5656</strain>
    </source>
</reference>
<evidence type="ECO:0000256" key="1">
    <source>
        <dbReference type="SAM" id="Coils"/>
    </source>
</evidence>
<dbReference type="InterPro" id="IPR047781">
    <property type="entry name" value="Mua"/>
</dbReference>
<accession>I0ER23</accession>
<dbReference type="Proteomes" id="UP000005013">
    <property type="component" value="Chromosome"/>
</dbReference>